<organism evidence="2 3">
    <name type="scientific">Friedmanniomyces simplex</name>
    <dbReference type="NCBI Taxonomy" id="329884"/>
    <lineage>
        <taxon>Eukaryota</taxon>
        <taxon>Fungi</taxon>
        <taxon>Dikarya</taxon>
        <taxon>Ascomycota</taxon>
        <taxon>Pezizomycotina</taxon>
        <taxon>Dothideomycetes</taxon>
        <taxon>Dothideomycetidae</taxon>
        <taxon>Mycosphaerellales</taxon>
        <taxon>Teratosphaeriaceae</taxon>
        <taxon>Friedmanniomyces</taxon>
    </lineage>
</organism>
<sequence>MKSDSEHEQTSEPATQSLLPQPATLSAQEQNGITPAPTLPDYAQLDQTAILSTNAGDDSLNDKDVDMPHAQELGFTTPAQVELARFQDVFGSGMGVAAGPFTIWLSDRRYFNPQHEPDEIGRWEYHTSQGPFSDRGSAMVNFGGQDAYGFGDVPLPTARQIWQIRWDHYQRGEEDPTHEINLVWIPADMDPDNTLASFATPPSSSATKFTKASDDDDNEAFGGHALGQRDSNSGELHDPLNRGENNRTGDNGAAYHTRRINDRVFTVDRSRAYKDTKQMHKSWIVTRKGAWQQWSGAKDLNWTSKDAVEKLNKWKEQTMKRNGWPPKRDDVRESYTKEQTGWLNTKVQAPANGELQDAIKKITADFNKRFGQKRSETGIYAAMDRLKKNNHNPDKRRRDEKFTDKQKEEKRNKKLKRGEDQGADEKEDGGADQKEDKGNEHEQEDETEDKSH</sequence>
<feature type="compositionally biased region" description="Basic and acidic residues" evidence="1">
    <location>
        <begin position="235"/>
        <end position="247"/>
    </location>
</feature>
<feature type="compositionally biased region" description="Basic and acidic residues" evidence="1">
    <location>
        <begin position="384"/>
        <end position="441"/>
    </location>
</feature>
<reference evidence="2 3" key="1">
    <citation type="submission" date="2017-03" db="EMBL/GenBank/DDBJ databases">
        <title>Genomes of endolithic fungi from Antarctica.</title>
        <authorList>
            <person name="Coleine C."/>
            <person name="Masonjones S."/>
            <person name="Stajich J.E."/>
        </authorList>
    </citation>
    <scope>NUCLEOTIDE SEQUENCE [LARGE SCALE GENOMIC DNA]</scope>
    <source>
        <strain evidence="2 3">CCFEE 5184</strain>
    </source>
</reference>
<dbReference type="EMBL" id="NAJQ01000411">
    <property type="protein sequence ID" value="TKA70117.1"/>
    <property type="molecule type" value="Genomic_DNA"/>
</dbReference>
<evidence type="ECO:0000313" key="2">
    <source>
        <dbReference type="EMBL" id="TKA70117.1"/>
    </source>
</evidence>
<feature type="region of interest" description="Disordered" evidence="1">
    <location>
        <begin position="377"/>
        <end position="452"/>
    </location>
</feature>
<accession>A0A4U0X365</accession>
<feature type="compositionally biased region" description="Acidic residues" evidence="1">
    <location>
        <begin position="442"/>
        <end position="452"/>
    </location>
</feature>
<dbReference type="AlphaFoldDB" id="A0A4U0X365"/>
<gene>
    <name evidence="2" type="ORF">B0A55_06974</name>
</gene>
<feature type="compositionally biased region" description="Polar residues" evidence="1">
    <location>
        <begin position="11"/>
        <end position="33"/>
    </location>
</feature>
<proteinExistence type="predicted"/>
<feature type="compositionally biased region" description="Low complexity" evidence="1">
    <location>
        <begin position="196"/>
        <end position="207"/>
    </location>
</feature>
<comment type="caution">
    <text evidence="2">The sequence shown here is derived from an EMBL/GenBank/DDBJ whole genome shotgun (WGS) entry which is preliminary data.</text>
</comment>
<protein>
    <submittedName>
        <fullName evidence="2">Uncharacterized protein</fullName>
    </submittedName>
</protein>
<feature type="compositionally biased region" description="Basic and acidic residues" evidence="1">
    <location>
        <begin position="1"/>
        <end position="10"/>
    </location>
</feature>
<evidence type="ECO:0000256" key="1">
    <source>
        <dbReference type="SAM" id="MobiDB-lite"/>
    </source>
</evidence>
<name>A0A4U0X365_9PEZI</name>
<keyword evidence="3" id="KW-1185">Reference proteome</keyword>
<evidence type="ECO:0000313" key="3">
    <source>
        <dbReference type="Proteomes" id="UP000309340"/>
    </source>
</evidence>
<dbReference type="Proteomes" id="UP000309340">
    <property type="component" value="Unassembled WGS sequence"/>
</dbReference>
<feature type="region of interest" description="Disordered" evidence="1">
    <location>
        <begin position="1"/>
        <end position="41"/>
    </location>
</feature>
<dbReference type="OrthoDB" id="3842014at2759"/>
<feature type="region of interest" description="Disordered" evidence="1">
    <location>
        <begin position="194"/>
        <end position="257"/>
    </location>
</feature>